<keyword evidence="4" id="KW-0804">Transcription</keyword>
<feature type="compositionally biased region" description="Low complexity" evidence="6">
    <location>
        <begin position="254"/>
        <end position="265"/>
    </location>
</feature>
<feature type="region of interest" description="Disordered" evidence="6">
    <location>
        <begin position="352"/>
        <end position="381"/>
    </location>
</feature>
<dbReference type="GO" id="GO:0010468">
    <property type="term" value="P:regulation of gene expression"/>
    <property type="evidence" value="ECO:0007669"/>
    <property type="project" value="UniProtKB-ARBA"/>
</dbReference>
<evidence type="ECO:0000256" key="6">
    <source>
        <dbReference type="SAM" id="MobiDB-lite"/>
    </source>
</evidence>
<dbReference type="InterPro" id="IPR013907">
    <property type="entry name" value="Sds3"/>
</dbReference>
<dbReference type="EMBL" id="MCGR01000039">
    <property type="protein sequence ID" value="ORY75001.1"/>
    <property type="molecule type" value="Genomic_DNA"/>
</dbReference>
<dbReference type="STRING" id="106004.A0A1Y2ETW2"/>
<evidence type="ECO:0000256" key="4">
    <source>
        <dbReference type="ARBA" id="ARBA00023163"/>
    </source>
</evidence>
<dbReference type="SMART" id="SM01401">
    <property type="entry name" value="Sds3"/>
    <property type="match status" value="1"/>
</dbReference>
<dbReference type="OrthoDB" id="70376at2759"/>
<evidence type="ECO:0008006" key="9">
    <source>
        <dbReference type="Google" id="ProtNLM"/>
    </source>
</evidence>
<evidence type="ECO:0000256" key="5">
    <source>
        <dbReference type="ARBA" id="ARBA00023242"/>
    </source>
</evidence>
<gene>
    <name evidence="7" type="ORF">BCR35DRAFT_353699</name>
</gene>
<dbReference type="Pfam" id="PF08598">
    <property type="entry name" value="Sds3"/>
    <property type="match status" value="1"/>
</dbReference>
<feature type="region of interest" description="Disordered" evidence="6">
    <location>
        <begin position="181"/>
        <end position="272"/>
    </location>
</feature>
<sequence>MSAVGWGQQRREPTPPYAYQEHDQDATYGNPAVDRNLKREKRRRDMVERVSRLHEDTVARRDRVFHDLSEIFARTADELLPPPVFPTFDLSIPVGQLPPSLPFTDPVIPDMHPTPYLFSLHRLSLQRANNLLAIRLFHMHQVAVARRLCEAERERVEEEYENAAKGVVERLLEGVEERRRRLTEEKEGDGVSLDSLLGEPSRSHGTRRMRGGPSRMHASRPHLSGNGTSLEDPDLAPPNGTNGGHTSGSPAPESSLLPNGSSNPSWATGGSTTDPFNIAATFLPSGNATNTHPLLSSLAGTSSGSGGILSGVGKRKPGPRAQPGLPPAHYSVTSGTYAQFGKSLAGLSGLRGEEVEGDLGEVRRKRARNAGGGGRGRRGVE</sequence>
<dbReference type="InParanoid" id="A0A1Y2ETW2"/>
<keyword evidence="3" id="KW-0805">Transcription regulation</keyword>
<dbReference type="GO" id="GO:0005654">
    <property type="term" value="C:nucleoplasm"/>
    <property type="evidence" value="ECO:0007669"/>
    <property type="project" value="UniProtKB-ARBA"/>
</dbReference>
<evidence type="ECO:0000313" key="8">
    <source>
        <dbReference type="Proteomes" id="UP000193467"/>
    </source>
</evidence>
<comment type="caution">
    <text evidence="7">The sequence shown here is derived from an EMBL/GenBank/DDBJ whole genome shotgun (WGS) entry which is preliminary data.</text>
</comment>
<evidence type="ECO:0000256" key="3">
    <source>
        <dbReference type="ARBA" id="ARBA00023015"/>
    </source>
</evidence>
<evidence type="ECO:0000256" key="1">
    <source>
        <dbReference type="ARBA" id="ARBA00004123"/>
    </source>
</evidence>
<name>A0A1Y2ETW2_9BASI</name>
<evidence type="ECO:0000256" key="2">
    <source>
        <dbReference type="ARBA" id="ARBA00022491"/>
    </source>
</evidence>
<feature type="region of interest" description="Disordered" evidence="6">
    <location>
        <begin position="1"/>
        <end position="31"/>
    </location>
</feature>
<keyword evidence="5" id="KW-0539">Nucleus</keyword>
<keyword evidence="2" id="KW-0678">Repressor</keyword>
<feature type="region of interest" description="Disordered" evidence="6">
    <location>
        <begin position="293"/>
        <end position="331"/>
    </location>
</feature>
<reference evidence="7 8" key="1">
    <citation type="submission" date="2016-07" db="EMBL/GenBank/DDBJ databases">
        <title>Pervasive Adenine N6-methylation of Active Genes in Fungi.</title>
        <authorList>
            <consortium name="DOE Joint Genome Institute"/>
            <person name="Mondo S.J."/>
            <person name="Dannebaum R.O."/>
            <person name="Kuo R.C."/>
            <person name="Labutti K."/>
            <person name="Haridas S."/>
            <person name="Kuo A."/>
            <person name="Salamov A."/>
            <person name="Ahrendt S.R."/>
            <person name="Lipzen A."/>
            <person name="Sullivan W."/>
            <person name="Andreopoulos W.B."/>
            <person name="Clum A."/>
            <person name="Lindquist E."/>
            <person name="Daum C."/>
            <person name="Ramamoorthy G.K."/>
            <person name="Gryganskyi A."/>
            <person name="Culley D."/>
            <person name="Magnuson J.K."/>
            <person name="James T.Y."/>
            <person name="O'Malley M.A."/>
            <person name="Stajich J.E."/>
            <person name="Spatafora J.W."/>
            <person name="Visel A."/>
            <person name="Grigoriev I.V."/>
        </authorList>
    </citation>
    <scope>NUCLEOTIDE SEQUENCE [LARGE SCALE GENOMIC DNA]</scope>
    <source>
        <strain evidence="7 8">62-1032</strain>
    </source>
</reference>
<proteinExistence type="predicted"/>
<dbReference type="Proteomes" id="UP000193467">
    <property type="component" value="Unassembled WGS sequence"/>
</dbReference>
<dbReference type="AlphaFoldDB" id="A0A1Y2ETW2"/>
<accession>A0A1Y2ETW2</accession>
<comment type="subcellular location">
    <subcellularLocation>
        <location evidence="1">Nucleus</location>
    </subcellularLocation>
</comment>
<keyword evidence="8" id="KW-1185">Reference proteome</keyword>
<evidence type="ECO:0000313" key="7">
    <source>
        <dbReference type="EMBL" id="ORY75001.1"/>
    </source>
</evidence>
<protein>
    <recommendedName>
        <fullName evidence="9">Sds3-like-domain-containing protein</fullName>
    </recommendedName>
</protein>
<organism evidence="7 8">
    <name type="scientific">Leucosporidium creatinivorum</name>
    <dbReference type="NCBI Taxonomy" id="106004"/>
    <lineage>
        <taxon>Eukaryota</taxon>
        <taxon>Fungi</taxon>
        <taxon>Dikarya</taxon>
        <taxon>Basidiomycota</taxon>
        <taxon>Pucciniomycotina</taxon>
        <taxon>Microbotryomycetes</taxon>
        <taxon>Leucosporidiales</taxon>
        <taxon>Leucosporidium</taxon>
    </lineage>
</organism>